<accession>A0ACD3YSV0</accession>
<dbReference type="Proteomes" id="UP000830768">
    <property type="component" value="Chromosome 3"/>
</dbReference>
<evidence type="ECO:0000313" key="2">
    <source>
        <dbReference type="Proteomes" id="UP000830768"/>
    </source>
</evidence>
<keyword evidence="2" id="KW-1185">Reference proteome</keyword>
<organism evidence="1 2">
    <name type="scientific">Fusarium solani subsp. cucurbitae</name>
    <name type="common">Neocosmosporum cucurbitae</name>
    <dbReference type="NCBI Taxonomy" id="2747967"/>
    <lineage>
        <taxon>Eukaryota</taxon>
        <taxon>Fungi</taxon>
        <taxon>Dikarya</taxon>
        <taxon>Ascomycota</taxon>
        <taxon>Pezizomycotina</taxon>
        <taxon>Sordariomycetes</taxon>
        <taxon>Hypocreomycetidae</taxon>
        <taxon>Hypocreales</taxon>
        <taxon>Nectriaceae</taxon>
        <taxon>Fusarium</taxon>
        <taxon>Fusarium solani species complex</taxon>
    </lineage>
</organism>
<name>A0ACD3YSV0_FUSSC</name>
<sequence length="1436" mass="151140">MVALRFLPLALALGLANAAVCRPNKPSTTLPEAQTTGPYGPPDGCKYGYVNQNGVCITTAAPEDSTIATSNQSTDVPGQGTSVVTPGDHTTDEAGNTIPVTTDGAGNTIPVHTDATGRPVTTDEAGNTVPVTDATGRSVTTDEAGNTIPVTTGDADNTVPAVTTDEAGNTIPVTDATGRPVTTDEAGNTIPVTTDEAGNTVPAVTTDEAGNTIPVTDASGVPVTTDEAGNTIPVTDEPGTPISTDTAGNPIPATTDEAGNTIPVTTDEAGNTVPANTESGNTAVTTDEAGNTIPVTDGTGVPVTTDEAGNTIPVTTNEAGNTVPVTTDEAGNTIPIPTDANTRPVTTDEAGNTIPVTTDEAGNTVPVTTDEASNTIPAPTNSNNIPVTTDEAGNTIPVTTDEAGNTVPVTTDEAGNTIPVTTDETGNTVPVTTDEAGNTVTATTDEAGNTIPVTTDEAGNTVPLTTDEAGNTVPVTTDENGNTIPLTTSGSAATETTTSGESSESSGVSEPTGEPTSNITGEATTEPTGAPTTASPGDQTSEPSGAPSTNPNEGPTTQPPEGTTTDIPTFTTLPPGATLSPVGTTFTTPIMITTTSPGSDHETVVPRTGTDPATGCSTTAWTTITGCSVTNSATTTTTTATEDEDTQPTCGPEICGAAACASLPQKRSLDEEFFSNLTKRGDPSKGEWIEPSDFQGSLADRQKQLVITMVRDAYQNRFNPGTFTPGLVWFPLDPPDATTSNYILFGSRTASLAVQGLWGCTAIVVVSERGAWASHIWENTFNDHQSYLNGALPSLHFGHGRGDLYHPFALAEMIASPHNGDEGVVFGDRDEGAVEVGTHVYIMAPYSRPWPRFDVTFHPYFTDLQLENNRFNPRPDKGLYYGALIDLLKNDIRTILGQDVPIETIPYAPMVLNNALEEQRQRGLLPLEEQIDMLGDVDQTTARGKALIQYHPAKTCRGWAEWRAWFEGGPIDGRKDKWGPATSQLLVREGNQKREECPLDNPDREDTTSSETSTSETSTETSSASETASGDITLPPLPTLTGIFNCISSTEIPQCLGGLCVTSTSCISFGQATATATTTTEELPVATTEGASCMEDSNCDIKCENGNDPVCLKLNPLTVAGVCSCLEVTKPTNTDPAETCATVVPTLKAGEGDDEDCRCYYEADGDDPDEVSFPTKVQDDAIEHFCNGDRIEGAERAEFPIDDEGITIYMEVTRANVDQEGCDNGPNPFYLDDYCRDALKVLTSCDVLSNKDRSRGGHYIDNGEYGCVDWKLWAEKGTAGNPDDDDDGGSSQPTCPNDPPKLEDGEGDEKDCRCYYDPEDAETEIVKFPRSEQDKVIEGMCQYSPVDPNNSEARFYSLLDYDVEVTYRVSRVNINQDGCKDETTMDSSQWQEYCTKALGTLASCDVVGNGETLGGKYIDNSEYGCIEWEFYAFKSS</sequence>
<protein>
    <submittedName>
        <fullName evidence="1">Uncharacterized protein</fullName>
    </submittedName>
</protein>
<gene>
    <name evidence="1" type="ORF">LCI18_002994</name>
</gene>
<proteinExistence type="predicted"/>
<reference evidence="1" key="1">
    <citation type="submission" date="2021-11" db="EMBL/GenBank/DDBJ databases">
        <title>Fusarium solani-melongenae Genome sequencing and assembly.</title>
        <authorList>
            <person name="Xie S."/>
            <person name="Huang L."/>
            <person name="Zhang X."/>
        </authorList>
    </citation>
    <scope>NUCLEOTIDE SEQUENCE</scope>
    <source>
        <strain evidence="1">CRI 24-3</strain>
    </source>
</reference>
<dbReference type="EMBL" id="CP090032">
    <property type="protein sequence ID" value="UPK92059.1"/>
    <property type="molecule type" value="Genomic_DNA"/>
</dbReference>
<evidence type="ECO:0000313" key="1">
    <source>
        <dbReference type="EMBL" id="UPK92059.1"/>
    </source>
</evidence>